<name>A0A9Q1D6S0_CONCO</name>
<dbReference type="EMBL" id="JAFJMO010000012">
    <property type="protein sequence ID" value="KAJ8260740.1"/>
    <property type="molecule type" value="Genomic_DNA"/>
</dbReference>
<evidence type="ECO:0000256" key="1">
    <source>
        <dbReference type="SAM" id="Coils"/>
    </source>
</evidence>
<feature type="coiled-coil region" evidence="1">
    <location>
        <begin position="92"/>
        <end position="141"/>
    </location>
</feature>
<dbReference type="OrthoDB" id="10053382at2759"/>
<dbReference type="Proteomes" id="UP001152803">
    <property type="component" value="Unassembled WGS sequence"/>
</dbReference>
<organism evidence="3 4">
    <name type="scientific">Conger conger</name>
    <name type="common">Conger eel</name>
    <name type="synonym">Muraena conger</name>
    <dbReference type="NCBI Taxonomy" id="82655"/>
    <lineage>
        <taxon>Eukaryota</taxon>
        <taxon>Metazoa</taxon>
        <taxon>Chordata</taxon>
        <taxon>Craniata</taxon>
        <taxon>Vertebrata</taxon>
        <taxon>Euteleostomi</taxon>
        <taxon>Actinopterygii</taxon>
        <taxon>Neopterygii</taxon>
        <taxon>Teleostei</taxon>
        <taxon>Anguilliformes</taxon>
        <taxon>Congridae</taxon>
        <taxon>Conger</taxon>
    </lineage>
</organism>
<evidence type="ECO:0000313" key="4">
    <source>
        <dbReference type="Proteomes" id="UP001152803"/>
    </source>
</evidence>
<accession>A0A9Q1D6S0</accession>
<proteinExistence type="predicted"/>
<keyword evidence="4" id="KW-1185">Reference proteome</keyword>
<keyword evidence="1" id="KW-0175">Coiled coil</keyword>
<evidence type="ECO:0000313" key="3">
    <source>
        <dbReference type="EMBL" id="KAJ8260740.1"/>
    </source>
</evidence>
<gene>
    <name evidence="3" type="ORF">COCON_G00164630</name>
</gene>
<dbReference type="InterPro" id="IPR038827">
    <property type="entry name" value="CCDC152"/>
</dbReference>
<feature type="region of interest" description="Disordered" evidence="2">
    <location>
        <begin position="147"/>
        <end position="176"/>
    </location>
</feature>
<sequence>MFFLTTEDNGYESKKQSAGERDELFQAVIGLQHTLKQQCELRVENEQLKKIISDLERQNNSNLQDSAANMERLKMEVAAQITEQQRDTAEVRGELQSKLEAKELEMQEALQKKESELEQMRKRMKEQEREKQTEIIKLQLEFSARLARAQTTTENHRESAAAASGILHSAPGPLQTQAAVCPGAEADGG</sequence>
<comment type="caution">
    <text evidence="3">The sequence shown here is derived from an EMBL/GenBank/DDBJ whole genome shotgun (WGS) entry which is preliminary data.</text>
</comment>
<protein>
    <submittedName>
        <fullName evidence="3">Uncharacterized protein</fullName>
    </submittedName>
</protein>
<dbReference type="PANTHER" id="PTHR35253:SF1">
    <property type="entry name" value="COILED-COIL DOMAIN-CONTAINING PROTEIN 152"/>
    <property type="match status" value="1"/>
</dbReference>
<reference evidence="3" key="1">
    <citation type="journal article" date="2023" name="Science">
        <title>Genome structures resolve the early diversification of teleost fishes.</title>
        <authorList>
            <person name="Parey E."/>
            <person name="Louis A."/>
            <person name="Montfort J."/>
            <person name="Bouchez O."/>
            <person name="Roques C."/>
            <person name="Iampietro C."/>
            <person name="Lluch J."/>
            <person name="Castinel A."/>
            <person name="Donnadieu C."/>
            <person name="Desvignes T."/>
            <person name="Floi Bucao C."/>
            <person name="Jouanno E."/>
            <person name="Wen M."/>
            <person name="Mejri S."/>
            <person name="Dirks R."/>
            <person name="Jansen H."/>
            <person name="Henkel C."/>
            <person name="Chen W.J."/>
            <person name="Zahm M."/>
            <person name="Cabau C."/>
            <person name="Klopp C."/>
            <person name="Thompson A.W."/>
            <person name="Robinson-Rechavi M."/>
            <person name="Braasch I."/>
            <person name="Lecointre G."/>
            <person name="Bobe J."/>
            <person name="Postlethwait J.H."/>
            <person name="Berthelot C."/>
            <person name="Roest Crollius H."/>
            <person name="Guiguen Y."/>
        </authorList>
    </citation>
    <scope>NUCLEOTIDE SEQUENCE</scope>
    <source>
        <strain evidence="3">Concon-B</strain>
    </source>
</reference>
<dbReference type="AlphaFoldDB" id="A0A9Q1D6S0"/>
<dbReference type="PANTHER" id="PTHR35253">
    <property type="entry name" value="COILED-COIL DOMAIN-CONTAINING PROTEIN 152"/>
    <property type="match status" value="1"/>
</dbReference>
<evidence type="ECO:0000256" key="2">
    <source>
        <dbReference type="SAM" id="MobiDB-lite"/>
    </source>
</evidence>